<protein>
    <submittedName>
        <fullName evidence="1">Uncharacterized protein</fullName>
    </submittedName>
</protein>
<evidence type="ECO:0000313" key="2">
    <source>
        <dbReference type="Proteomes" id="UP000005845"/>
    </source>
</evidence>
<reference evidence="1 2" key="1">
    <citation type="submission" date="2012-02" db="EMBL/GenBank/DDBJ databases">
        <title>Whole genome shotgun sequence of Gordonia sputi NBRC 100414.</title>
        <authorList>
            <person name="Yoshida I."/>
            <person name="Hosoyama A."/>
            <person name="Tsuchikane K."/>
            <person name="Katsumata H."/>
            <person name="Yamazaki S."/>
            <person name="Fujita N."/>
        </authorList>
    </citation>
    <scope>NUCLEOTIDE SEQUENCE [LARGE SCALE GENOMIC DNA]</scope>
    <source>
        <strain evidence="1 2">NBRC 100414</strain>
    </source>
</reference>
<proteinExistence type="predicted"/>
<organism evidence="1 2">
    <name type="scientific">Gordonia sputi NBRC 100414</name>
    <dbReference type="NCBI Taxonomy" id="1089453"/>
    <lineage>
        <taxon>Bacteria</taxon>
        <taxon>Bacillati</taxon>
        <taxon>Actinomycetota</taxon>
        <taxon>Actinomycetes</taxon>
        <taxon>Mycobacteriales</taxon>
        <taxon>Gordoniaceae</taxon>
        <taxon>Gordonia</taxon>
    </lineage>
</organism>
<dbReference type="EMBL" id="BAFC01000054">
    <property type="protein sequence ID" value="GAB38993.1"/>
    <property type="molecule type" value="Genomic_DNA"/>
</dbReference>
<sequence>MPTETCEALDVGWEIAESLGGWEVAGTLNAVDRRGITDCYTDSLFGWQTRRSFDSVRIVITGG</sequence>
<gene>
    <name evidence="1" type="ORF">GOSPT_054_00260</name>
</gene>
<comment type="caution">
    <text evidence="1">The sequence shown here is derived from an EMBL/GenBank/DDBJ whole genome shotgun (WGS) entry which is preliminary data.</text>
</comment>
<dbReference type="AlphaFoldDB" id="H5TZT5"/>
<evidence type="ECO:0000313" key="1">
    <source>
        <dbReference type="EMBL" id="GAB38993.1"/>
    </source>
</evidence>
<accession>H5TZT5</accession>
<keyword evidence="2" id="KW-1185">Reference proteome</keyword>
<dbReference type="Proteomes" id="UP000005845">
    <property type="component" value="Unassembled WGS sequence"/>
</dbReference>
<name>H5TZT5_9ACTN</name>